<feature type="non-terminal residue" evidence="2">
    <location>
        <position position="1"/>
    </location>
</feature>
<evidence type="ECO:0000256" key="1">
    <source>
        <dbReference type="SAM" id="MobiDB-lite"/>
    </source>
</evidence>
<proteinExistence type="predicted"/>
<name>A0A034W7M3_BACDO</name>
<feature type="compositionally biased region" description="Basic residues" evidence="1">
    <location>
        <begin position="105"/>
        <end position="116"/>
    </location>
</feature>
<feature type="region of interest" description="Disordered" evidence="1">
    <location>
        <begin position="68"/>
        <end position="116"/>
    </location>
</feature>
<organism evidence="2">
    <name type="scientific">Bactrocera dorsalis</name>
    <name type="common">Oriental fruit fly</name>
    <name type="synonym">Dacus dorsalis</name>
    <dbReference type="NCBI Taxonomy" id="27457"/>
    <lineage>
        <taxon>Eukaryota</taxon>
        <taxon>Metazoa</taxon>
        <taxon>Ecdysozoa</taxon>
        <taxon>Arthropoda</taxon>
        <taxon>Hexapoda</taxon>
        <taxon>Insecta</taxon>
        <taxon>Pterygota</taxon>
        <taxon>Neoptera</taxon>
        <taxon>Endopterygota</taxon>
        <taxon>Diptera</taxon>
        <taxon>Brachycera</taxon>
        <taxon>Muscomorpha</taxon>
        <taxon>Tephritoidea</taxon>
        <taxon>Tephritidae</taxon>
        <taxon>Bactrocera</taxon>
        <taxon>Bactrocera</taxon>
    </lineage>
</organism>
<accession>A0A034W7M3</accession>
<sequence>AWIYEPVLTHTQPHTRERLVMPANKLLLYQIMCADKNYNIQPKAVECPDFGIEADDGVVGLVPYGFNSSSDNSFELPEQSKTRKRRLKTKSSSSFSEKNKVLRQSGKKYLGKKKNR</sequence>
<dbReference type="AlphaFoldDB" id="A0A034W7M3"/>
<evidence type="ECO:0000313" key="2">
    <source>
        <dbReference type="EMBL" id="JAC51586.1"/>
    </source>
</evidence>
<dbReference type="EMBL" id="GAKP01007366">
    <property type="protein sequence ID" value="JAC51586.1"/>
    <property type="molecule type" value="Transcribed_RNA"/>
</dbReference>
<reference evidence="2" key="1">
    <citation type="journal article" date="2014" name="BMC Genomics">
        <title>Characterizing the developmental transcriptome of the oriental fruit fly, Bactrocera dorsalis (Diptera: Tephritidae) through comparative genomic analysis with Drosophila melanogaster utilizing modENCODE datasets.</title>
        <authorList>
            <person name="Geib S.M."/>
            <person name="Calla B."/>
            <person name="Hall B."/>
            <person name="Hou S."/>
            <person name="Manoukis N.C."/>
        </authorList>
    </citation>
    <scope>NUCLEOTIDE SEQUENCE</scope>
    <source>
        <strain evidence="2">Punador</strain>
    </source>
</reference>
<protein>
    <submittedName>
        <fullName evidence="2">Uncharacterized protein</fullName>
    </submittedName>
</protein>